<dbReference type="NCBIfam" id="TIGR01033">
    <property type="entry name" value="YebC/PmpR family DNA-binding transcriptional regulator"/>
    <property type="match status" value="1"/>
</dbReference>
<keyword evidence="3 6" id="KW-0805">Transcription regulation</keyword>
<dbReference type="Gene3D" id="1.10.10.200">
    <property type="match status" value="1"/>
</dbReference>
<evidence type="ECO:0000256" key="4">
    <source>
        <dbReference type="ARBA" id="ARBA00023125"/>
    </source>
</evidence>
<proteinExistence type="inferred from homology"/>
<gene>
    <name evidence="9" type="ORF">SAMN04488503_0687</name>
</gene>
<evidence type="ECO:0000256" key="1">
    <source>
        <dbReference type="ARBA" id="ARBA00008724"/>
    </source>
</evidence>
<dbReference type="OrthoDB" id="9781053at2"/>
<dbReference type="Proteomes" id="UP000198324">
    <property type="component" value="Unassembled WGS sequence"/>
</dbReference>
<dbReference type="InterPro" id="IPR017856">
    <property type="entry name" value="Integrase-like_N"/>
</dbReference>
<evidence type="ECO:0000259" key="7">
    <source>
        <dbReference type="Pfam" id="PF01709"/>
    </source>
</evidence>
<dbReference type="Gene3D" id="3.30.70.980">
    <property type="match status" value="2"/>
</dbReference>
<evidence type="ECO:0000313" key="10">
    <source>
        <dbReference type="Proteomes" id="UP000198324"/>
    </source>
</evidence>
<dbReference type="AlphaFoldDB" id="A0A238Y596"/>
<dbReference type="GO" id="GO:0003677">
    <property type="term" value="F:DNA binding"/>
    <property type="evidence" value="ECO:0007669"/>
    <property type="project" value="UniProtKB-UniRule"/>
</dbReference>
<sequence length="247" mass="26502">MSGHSKWATIKRAKAKTDAKKGQVFTKITKDIILAAKGGGDPNMNARLRAVIAKAKSANMPNDKIDQAVKKGTGELAGGEIFEMMYEGYAPGGVAILVEVATDNKNRTIAEVRHIIGKGGGNMGEPGSVAWMFDKRGVLSFDPAKYTEDQVMEVALEAGADDVVAEEGTLEVRVAPENYSAVEKAFEDAGIAVESSELTMLPKNLTPVDAATARKVMNLMENLEENEDVSNVYVTADFTDEIMEELG</sequence>
<comment type="similarity">
    <text evidence="1 6">Belongs to the TACO1 family.</text>
</comment>
<dbReference type="InterPro" id="IPR002876">
    <property type="entry name" value="Transcrip_reg_TACO1-like"/>
</dbReference>
<dbReference type="FunFam" id="1.10.10.200:FF:000002">
    <property type="entry name" value="Probable transcriptional regulatory protein CLM62_37755"/>
    <property type="match status" value="1"/>
</dbReference>
<evidence type="ECO:0000259" key="8">
    <source>
        <dbReference type="Pfam" id="PF20772"/>
    </source>
</evidence>
<reference evidence="9 10" key="1">
    <citation type="submission" date="2017-06" db="EMBL/GenBank/DDBJ databases">
        <authorList>
            <person name="Kim H.J."/>
            <person name="Triplett B.A."/>
        </authorList>
    </citation>
    <scope>NUCLEOTIDE SEQUENCE [LARGE SCALE GENOMIC DNA]</scope>
    <source>
        <strain evidence="9 10">DSM 13116</strain>
    </source>
</reference>
<dbReference type="Pfam" id="PF01709">
    <property type="entry name" value="Transcrip_reg"/>
    <property type="match status" value="1"/>
</dbReference>
<keyword evidence="2 6" id="KW-0963">Cytoplasm</keyword>
<dbReference type="Pfam" id="PF20772">
    <property type="entry name" value="TACO1_YebC_N"/>
    <property type="match status" value="1"/>
</dbReference>
<dbReference type="InterPro" id="IPR029072">
    <property type="entry name" value="YebC-like"/>
</dbReference>
<dbReference type="SUPFAM" id="SSF75625">
    <property type="entry name" value="YebC-like"/>
    <property type="match status" value="1"/>
</dbReference>
<protein>
    <recommendedName>
        <fullName evidence="6">Probable transcriptional regulatory protein SAMN04488503_0687</fullName>
    </recommendedName>
</protein>
<accession>A0A238Y596</accession>
<organism evidence="9 10">
    <name type="scientific">Humidesulfovibrio mexicanus</name>
    <dbReference type="NCBI Taxonomy" id="147047"/>
    <lineage>
        <taxon>Bacteria</taxon>
        <taxon>Pseudomonadati</taxon>
        <taxon>Thermodesulfobacteriota</taxon>
        <taxon>Desulfovibrionia</taxon>
        <taxon>Desulfovibrionales</taxon>
        <taxon>Desulfovibrionaceae</taxon>
        <taxon>Humidesulfovibrio</taxon>
    </lineage>
</organism>
<evidence type="ECO:0000256" key="6">
    <source>
        <dbReference type="HAMAP-Rule" id="MF_00693"/>
    </source>
</evidence>
<dbReference type="GO" id="GO:0006355">
    <property type="term" value="P:regulation of DNA-templated transcription"/>
    <property type="evidence" value="ECO:0007669"/>
    <property type="project" value="UniProtKB-UniRule"/>
</dbReference>
<dbReference type="InterPro" id="IPR049083">
    <property type="entry name" value="TACO1_YebC_N"/>
</dbReference>
<evidence type="ECO:0000256" key="2">
    <source>
        <dbReference type="ARBA" id="ARBA00022490"/>
    </source>
</evidence>
<dbReference type="NCBIfam" id="NF001030">
    <property type="entry name" value="PRK00110.1"/>
    <property type="match status" value="1"/>
</dbReference>
<dbReference type="EMBL" id="FZOC01000001">
    <property type="protein sequence ID" value="SNR66142.1"/>
    <property type="molecule type" value="Genomic_DNA"/>
</dbReference>
<dbReference type="InterPro" id="IPR048300">
    <property type="entry name" value="TACO1_YebC-like_2nd/3rd_dom"/>
</dbReference>
<dbReference type="PANTHER" id="PTHR12532">
    <property type="entry name" value="TRANSLATIONAL ACTIVATOR OF CYTOCHROME C OXIDASE 1"/>
    <property type="match status" value="1"/>
</dbReference>
<keyword evidence="5 6" id="KW-0804">Transcription</keyword>
<dbReference type="NCBIfam" id="NF009044">
    <property type="entry name" value="PRK12378.1"/>
    <property type="match status" value="1"/>
</dbReference>
<feature type="domain" description="TACO1/YebC-like second and third" evidence="7">
    <location>
        <begin position="83"/>
        <end position="234"/>
    </location>
</feature>
<evidence type="ECO:0000256" key="3">
    <source>
        <dbReference type="ARBA" id="ARBA00023015"/>
    </source>
</evidence>
<dbReference type="HAMAP" id="MF_00693">
    <property type="entry name" value="Transcrip_reg_TACO1"/>
    <property type="match status" value="1"/>
</dbReference>
<comment type="subcellular location">
    <subcellularLocation>
        <location evidence="6">Cytoplasm</location>
    </subcellularLocation>
</comment>
<keyword evidence="10" id="KW-1185">Reference proteome</keyword>
<evidence type="ECO:0000313" key="9">
    <source>
        <dbReference type="EMBL" id="SNR66142.1"/>
    </source>
</evidence>
<dbReference type="RefSeq" id="WP_089271706.1">
    <property type="nucleotide sequence ID" value="NZ_FZOC01000001.1"/>
</dbReference>
<evidence type="ECO:0000256" key="5">
    <source>
        <dbReference type="ARBA" id="ARBA00023163"/>
    </source>
</evidence>
<feature type="domain" description="TACO1/YebC-like N-terminal" evidence="8">
    <location>
        <begin position="5"/>
        <end position="75"/>
    </location>
</feature>
<dbReference type="FunFam" id="3.30.70.980:FF:000002">
    <property type="entry name" value="Probable transcriptional regulatory protein YebC"/>
    <property type="match status" value="1"/>
</dbReference>
<name>A0A238Y596_9BACT</name>
<dbReference type="PANTHER" id="PTHR12532:SF6">
    <property type="entry name" value="TRANSCRIPTIONAL REGULATORY PROTEIN YEBC-RELATED"/>
    <property type="match status" value="1"/>
</dbReference>
<keyword evidence="4 6" id="KW-0238">DNA-binding</keyword>
<dbReference type="GO" id="GO:0005829">
    <property type="term" value="C:cytosol"/>
    <property type="evidence" value="ECO:0007669"/>
    <property type="project" value="TreeGrafter"/>
</dbReference>
<dbReference type="InterPro" id="IPR026564">
    <property type="entry name" value="Transcrip_reg_TACO1-like_dom3"/>
</dbReference>